<comment type="caution">
    <text evidence="1">The sequence shown here is derived from an EMBL/GenBank/DDBJ whole genome shotgun (WGS) entry which is preliminary data.</text>
</comment>
<dbReference type="PIRSF" id="PIRSF032064">
    <property type="entry name" value="UCP032064"/>
    <property type="match status" value="1"/>
</dbReference>
<name>A0A0F5L2D2_9HYPH</name>
<dbReference type="RefSeq" id="WP_152662651.1">
    <property type="nucleotide sequence ID" value="NZ_LAJG01000042.1"/>
</dbReference>
<dbReference type="Proteomes" id="UP000033514">
    <property type="component" value="Unassembled WGS sequence"/>
</dbReference>
<reference evidence="1 2" key="1">
    <citation type="submission" date="2015-03" db="EMBL/GenBank/DDBJ databases">
        <authorList>
            <person name="Hassan Y.I."/>
            <person name="Lepp D."/>
            <person name="Zhou T."/>
        </authorList>
    </citation>
    <scope>NUCLEOTIDE SEQUENCE [LARGE SCALE GENOMIC DNA]</scope>
    <source>
        <strain evidence="1 2">GH2-10</strain>
    </source>
</reference>
<sequence>MNLTPHRRSAPLAPIRLTRYFLVMAEKEPPEPKRRNKTLSVADVLSGALDPVLKKRGFASRDIITHWRAIAPPPYDQTTMPDKLVWPRSTGHGHEGAVLYLRCGPGQALFVQHAAPEIAQSVNRYFGYHLVSEIRLSAEPFTSGSADKRQKHRQPSQSEIAKVGAAIEKVEDDDLREALRVLGLALSGRSEPKGG</sequence>
<keyword evidence="2" id="KW-1185">Reference proteome</keyword>
<evidence type="ECO:0000313" key="2">
    <source>
        <dbReference type="Proteomes" id="UP000033514"/>
    </source>
</evidence>
<accession>A0A0F5L2D2</accession>
<dbReference type="STRING" id="361041.VW35_17415"/>
<dbReference type="PATRIC" id="fig|361041.3.peg.2888"/>
<dbReference type="AlphaFoldDB" id="A0A0F5L2D2"/>
<dbReference type="EMBL" id="LAJG01000042">
    <property type="protein sequence ID" value="KKB76556.1"/>
    <property type="molecule type" value="Genomic_DNA"/>
</dbReference>
<organism evidence="1 2">
    <name type="scientific">Devosia soli</name>
    <dbReference type="NCBI Taxonomy" id="361041"/>
    <lineage>
        <taxon>Bacteria</taxon>
        <taxon>Pseudomonadati</taxon>
        <taxon>Pseudomonadota</taxon>
        <taxon>Alphaproteobacteria</taxon>
        <taxon>Hyphomicrobiales</taxon>
        <taxon>Devosiaceae</taxon>
        <taxon>Devosia</taxon>
    </lineage>
</organism>
<protein>
    <recommendedName>
        <fullName evidence="3">DUF721 domain-containing protein</fullName>
    </recommendedName>
</protein>
<evidence type="ECO:0008006" key="3">
    <source>
        <dbReference type="Google" id="ProtNLM"/>
    </source>
</evidence>
<dbReference type="InterPro" id="IPR007922">
    <property type="entry name" value="DciA-like"/>
</dbReference>
<evidence type="ECO:0000313" key="1">
    <source>
        <dbReference type="EMBL" id="KKB76556.1"/>
    </source>
</evidence>
<gene>
    <name evidence="1" type="ORF">VW35_17415</name>
</gene>
<proteinExistence type="predicted"/>
<dbReference type="Pfam" id="PF05258">
    <property type="entry name" value="DciA"/>
    <property type="match status" value="1"/>
</dbReference>
<dbReference type="InterPro" id="IPR010593">
    <property type="entry name" value="DUF1159"/>
</dbReference>
<dbReference type="OrthoDB" id="7160947at2"/>